<dbReference type="WBParaSite" id="SPAL_0000823100.1">
    <property type="protein sequence ID" value="SPAL_0000823100.1"/>
    <property type="gene ID" value="SPAL_0000823100"/>
</dbReference>
<keyword evidence="1" id="KW-0472">Membrane</keyword>
<protein>
    <submittedName>
        <fullName evidence="3">G_PROTEIN_RECEP_F1_2 domain-containing protein</fullName>
    </submittedName>
</protein>
<name>A0A0N5BQR9_STREA</name>
<feature type="transmembrane region" description="Helical" evidence="1">
    <location>
        <begin position="53"/>
        <end position="76"/>
    </location>
</feature>
<dbReference type="SUPFAM" id="SSF81321">
    <property type="entry name" value="Family A G protein-coupled receptor-like"/>
    <property type="match status" value="1"/>
</dbReference>
<evidence type="ECO:0000313" key="3">
    <source>
        <dbReference type="WBParaSite" id="SPAL_0000823100.1"/>
    </source>
</evidence>
<feature type="transmembrane region" description="Helical" evidence="1">
    <location>
        <begin position="20"/>
        <end position="41"/>
    </location>
</feature>
<feature type="transmembrane region" description="Helical" evidence="1">
    <location>
        <begin position="259"/>
        <end position="280"/>
    </location>
</feature>
<reference evidence="3" key="1">
    <citation type="submission" date="2017-02" db="UniProtKB">
        <authorList>
            <consortium name="WormBaseParasite"/>
        </authorList>
    </citation>
    <scope>IDENTIFICATION</scope>
</reference>
<feature type="transmembrane region" description="Helical" evidence="1">
    <location>
        <begin position="127"/>
        <end position="147"/>
    </location>
</feature>
<keyword evidence="2" id="KW-1185">Reference proteome</keyword>
<proteinExistence type="predicted"/>
<dbReference type="Proteomes" id="UP000046392">
    <property type="component" value="Unplaced"/>
</dbReference>
<feature type="transmembrane region" description="Helical" evidence="1">
    <location>
        <begin position="96"/>
        <end position="115"/>
    </location>
</feature>
<accession>A0A0N5BQR9</accession>
<feature type="transmembrane region" description="Helical" evidence="1">
    <location>
        <begin position="221"/>
        <end position="247"/>
    </location>
</feature>
<sequence length="312" mass="36630">MDPSMVPTYIRPYFGISGYQVSIISLLSIPLNIYFFYRCLTYSKFKERKFFKYMIMIMSLEYICASIFHLIFYLYISIHYYTNSQVNVKTCSKLESIHYGSNQILNMTLLYLNIIRFYKIVYNEKPNIIVMGLTVLITMGPFLYLLIGKFFEINIYFVPRQGCGYSIYSKLPFYKYITYGSILMNLIYSSLSLIINYVIYRIVVKKTSVSNKAKINDNKSVFWSVAIQSLFPFCYQVPATIYYFVFLILQGKKVTEIEIFLNLLFYSGHLLSIFLSLVVIKHFKIMMLNDFGCKSITDSIPITQVRAKSMFL</sequence>
<keyword evidence="1" id="KW-0812">Transmembrane</keyword>
<evidence type="ECO:0000313" key="2">
    <source>
        <dbReference type="Proteomes" id="UP000046392"/>
    </source>
</evidence>
<feature type="transmembrane region" description="Helical" evidence="1">
    <location>
        <begin position="176"/>
        <end position="200"/>
    </location>
</feature>
<dbReference type="Gene3D" id="1.20.1070.10">
    <property type="entry name" value="Rhodopsin 7-helix transmembrane proteins"/>
    <property type="match status" value="1"/>
</dbReference>
<organism evidence="2 3">
    <name type="scientific">Strongyloides papillosus</name>
    <name type="common">Intestinal threadworm</name>
    <dbReference type="NCBI Taxonomy" id="174720"/>
    <lineage>
        <taxon>Eukaryota</taxon>
        <taxon>Metazoa</taxon>
        <taxon>Ecdysozoa</taxon>
        <taxon>Nematoda</taxon>
        <taxon>Chromadorea</taxon>
        <taxon>Rhabditida</taxon>
        <taxon>Tylenchina</taxon>
        <taxon>Panagrolaimomorpha</taxon>
        <taxon>Strongyloidoidea</taxon>
        <taxon>Strongyloididae</taxon>
        <taxon>Strongyloides</taxon>
    </lineage>
</organism>
<evidence type="ECO:0000256" key="1">
    <source>
        <dbReference type="SAM" id="Phobius"/>
    </source>
</evidence>
<dbReference type="AlphaFoldDB" id="A0A0N5BQR9"/>
<keyword evidence="1" id="KW-1133">Transmembrane helix</keyword>